<evidence type="ECO:0000256" key="1">
    <source>
        <dbReference type="ARBA" id="ARBA00008814"/>
    </source>
</evidence>
<dbReference type="PROSITE" id="PS51257">
    <property type="entry name" value="PROKAR_LIPOPROTEIN"/>
    <property type="match status" value="1"/>
</dbReference>
<evidence type="ECO:0000259" key="3">
    <source>
        <dbReference type="PROSITE" id="PS50983"/>
    </source>
</evidence>
<feature type="domain" description="Fe/B12 periplasmic-binding" evidence="3">
    <location>
        <begin position="61"/>
        <end position="330"/>
    </location>
</feature>
<dbReference type="PROSITE" id="PS50983">
    <property type="entry name" value="FE_B12_PBP"/>
    <property type="match status" value="1"/>
</dbReference>
<evidence type="ECO:0000313" key="4">
    <source>
        <dbReference type="EMBL" id="UNM13474.1"/>
    </source>
</evidence>
<protein>
    <submittedName>
        <fullName evidence="4">ABC transporter substrate-binding protein</fullName>
    </submittedName>
</protein>
<proteinExistence type="inferred from homology"/>
<evidence type="ECO:0000256" key="2">
    <source>
        <dbReference type="SAM" id="SignalP"/>
    </source>
</evidence>
<dbReference type="EMBL" id="CP071872">
    <property type="protein sequence ID" value="UNM13474.1"/>
    <property type="molecule type" value="Genomic_DNA"/>
</dbReference>
<dbReference type="Gene3D" id="3.40.50.1980">
    <property type="entry name" value="Nitrogenase molybdenum iron protein domain"/>
    <property type="match status" value="2"/>
</dbReference>
<dbReference type="PANTHER" id="PTHR30535:SF7">
    <property type="entry name" value="IRON(III) DICITRATE-BINDING PROTEIN"/>
    <property type="match status" value="1"/>
</dbReference>
<dbReference type="CDD" id="cd01148">
    <property type="entry name" value="TroA_a"/>
    <property type="match status" value="1"/>
</dbReference>
<dbReference type="PANTHER" id="PTHR30535">
    <property type="entry name" value="VITAMIN B12-BINDING PROTEIN"/>
    <property type="match status" value="1"/>
</dbReference>
<dbReference type="InterPro" id="IPR050902">
    <property type="entry name" value="ABC_Transporter_SBP"/>
</dbReference>
<dbReference type="Proteomes" id="UP000828924">
    <property type="component" value="Chromosome"/>
</dbReference>
<feature type="chain" id="PRO_5046171516" evidence="2">
    <location>
        <begin position="29"/>
        <end position="330"/>
    </location>
</feature>
<reference evidence="4 5" key="1">
    <citation type="submission" date="2021-03" db="EMBL/GenBank/DDBJ databases">
        <title>Complete genome of Streptomyces formicae strain 1H-GS9 (DSM 100524).</title>
        <authorList>
            <person name="Atanasov K.E."/>
            <person name="Altabella T."/>
            <person name="Ferrer A."/>
        </authorList>
    </citation>
    <scope>NUCLEOTIDE SEQUENCE [LARGE SCALE GENOMIC DNA]</scope>
    <source>
        <strain evidence="4 5">1H-GS9</strain>
    </source>
</reference>
<dbReference type="RefSeq" id="WP_242332373.1">
    <property type="nucleotide sequence ID" value="NZ_CP071872.1"/>
</dbReference>
<organism evidence="4 5">
    <name type="scientific">Streptomyces formicae</name>
    <dbReference type="NCBI Taxonomy" id="1616117"/>
    <lineage>
        <taxon>Bacteria</taxon>
        <taxon>Bacillati</taxon>
        <taxon>Actinomycetota</taxon>
        <taxon>Actinomycetes</taxon>
        <taxon>Kitasatosporales</taxon>
        <taxon>Streptomycetaceae</taxon>
        <taxon>Streptomyces</taxon>
    </lineage>
</organism>
<name>A0ABY3WLI2_9ACTN</name>
<keyword evidence="2" id="KW-0732">Signal</keyword>
<feature type="signal peptide" evidence="2">
    <location>
        <begin position="1"/>
        <end position="28"/>
    </location>
</feature>
<comment type="similarity">
    <text evidence="1">Belongs to the bacterial solute-binding protein 8 family.</text>
</comment>
<dbReference type="InterPro" id="IPR002491">
    <property type="entry name" value="ABC_transptr_periplasmic_BD"/>
</dbReference>
<evidence type="ECO:0000313" key="5">
    <source>
        <dbReference type="Proteomes" id="UP000828924"/>
    </source>
</evidence>
<sequence length="330" mass="35423">MMGKRPMSLLSAMAAAALLISGCGGTEARDDAAQAAPTAEGFPVTVSNCGVKTTYQRPPQRAVSLNQHATEVMLALGLEKSMVGTAYLDDKILPEYQDAYDGIKVLAGEYPSFETLLSAEPDFAYGGFASTFDEKEGRSRAALSKAGVNSYLNIEECPSGPVTMAMMDQEIRNVAEIFGVRDRAEQQLKKLHATLDTVESKLAGVEPVEIFVYDSGDKTAFTAGGAGIGNEMIKQAGGVNLFADLDKAFGDVSFEQVAERAPEVVVIYDYGDQPVEDKKKFLLANPALKDVPAIKNQRFAVLPLSSMVLGVRVPSGVESLARQLHPDRFK</sequence>
<accession>A0ABY3WLI2</accession>
<dbReference type="SUPFAM" id="SSF53807">
    <property type="entry name" value="Helical backbone' metal receptor"/>
    <property type="match status" value="1"/>
</dbReference>
<dbReference type="Pfam" id="PF01497">
    <property type="entry name" value="Peripla_BP_2"/>
    <property type="match status" value="1"/>
</dbReference>
<keyword evidence="5" id="KW-1185">Reference proteome</keyword>
<gene>
    <name evidence="4" type="ORF">J4032_20095</name>
</gene>